<dbReference type="Proteomes" id="UP000245081">
    <property type="component" value="Unassembled WGS sequence"/>
</dbReference>
<name>A0A2R5FAG2_9PROT</name>
<keyword evidence="4 8" id="KW-0732">Signal</keyword>
<accession>A0A2R5FAG2</accession>
<evidence type="ECO:0000256" key="7">
    <source>
        <dbReference type="ARBA" id="ARBA00023284"/>
    </source>
</evidence>
<dbReference type="PANTHER" id="PTHR35891:SF3">
    <property type="entry name" value="THIOL:DISULFIDE INTERCHANGE PROTEIN DSBL"/>
    <property type="match status" value="1"/>
</dbReference>
<feature type="chain" id="PRO_5015313795" description="Thiol:disulfide interchange protein DsbA" evidence="8">
    <location>
        <begin position="22"/>
        <end position="224"/>
    </location>
</feature>
<sequence>MLIKLLVAEAIFFALTGAAYADAPSKAPFDPKWQLQANVPQTFRPVVGEAPVKHAIGQPVEVVEYFSYGCPHCADFNPELEKWAAAQGARIQLKRLPISFNRTAWKELARMHWALTDMGVMTPTLSQNIYKAIHKDHVPLDALASQKMWLGAQHIDVKKFEEALKNKTIDDRINQAATDMMRQQLVGVPSMKVGNQYVVPADAPEKMLDNSGKLVNKLIQEEVK</sequence>
<dbReference type="OrthoDB" id="9784896at2"/>
<evidence type="ECO:0000256" key="1">
    <source>
        <dbReference type="ARBA" id="ARBA00004418"/>
    </source>
</evidence>
<dbReference type="InterPro" id="IPR001853">
    <property type="entry name" value="DSBA-like_thioredoxin_dom"/>
</dbReference>
<dbReference type="SUPFAM" id="SSF52833">
    <property type="entry name" value="Thioredoxin-like"/>
    <property type="match status" value="1"/>
</dbReference>
<gene>
    <name evidence="10" type="primary">dsbA</name>
    <name evidence="10" type="ORF">NMK_2137</name>
</gene>
<dbReference type="PANTHER" id="PTHR35891">
    <property type="entry name" value="THIOL:DISULFIDE INTERCHANGE PROTEIN DSBA"/>
    <property type="match status" value="1"/>
</dbReference>
<evidence type="ECO:0000256" key="3">
    <source>
        <dbReference type="ARBA" id="ARBA00013831"/>
    </source>
</evidence>
<keyword evidence="6" id="KW-1015">Disulfide bond</keyword>
<evidence type="ECO:0000313" key="11">
    <source>
        <dbReference type="Proteomes" id="UP000245081"/>
    </source>
</evidence>
<protein>
    <recommendedName>
        <fullName evidence="3">Thiol:disulfide interchange protein DsbA</fullName>
    </recommendedName>
</protein>
<dbReference type="InterPro" id="IPR017937">
    <property type="entry name" value="Thioredoxin_CS"/>
</dbReference>
<dbReference type="PROSITE" id="PS00194">
    <property type="entry name" value="THIOREDOXIN_1"/>
    <property type="match status" value="1"/>
</dbReference>
<comment type="similarity">
    <text evidence="2">Belongs to the thioredoxin family. DsbA subfamily.</text>
</comment>
<dbReference type="RefSeq" id="WP_109015727.1">
    <property type="nucleotide sequence ID" value="NZ_BDOQ01000008.1"/>
</dbReference>
<comment type="subcellular location">
    <subcellularLocation>
        <location evidence="1">Periplasm</location>
    </subcellularLocation>
</comment>
<dbReference type="Gene3D" id="3.40.30.10">
    <property type="entry name" value="Glutaredoxin"/>
    <property type="match status" value="1"/>
</dbReference>
<dbReference type="InterPro" id="IPR050824">
    <property type="entry name" value="Thiol_disulfide_DsbA"/>
</dbReference>
<organism evidence="10 11">
    <name type="scientific">Novimethylophilus kurashikiensis</name>
    <dbReference type="NCBI Taxonomy" id="1825523"/>
    <lineage>
        <taxon>Bacteria</taxon>
        <taxon>Pseudomonadati</taxon>
        <taxon>Pseudomonadota</taxon>
        <taxon>Betaproteobacteria</taxon>
        <taxon>Nitrosomonadales</taxon>
        <taxon>Methylophilaceae</taxon>
        <taxon>Novimethylophilus</taxon>
    </lineage>
</organism>
<keyword evidence="5" id="KW-0574">Periplasm</keyword>
<dbReference type="InterPro" id="IPR013766">
    <property type="entry name" value="Thioredoxin_domain"/>
</dbReference>
<dbReference type="GO" id="GO:0042597">
    <property type="term" value="C:periplasmic space"/>
    <property type="evidence" value="ECO:0007669"/>
    <property type="project" value="UniProtKB-SubCell"/>
</dbReference>
<evidence type="ECO:0000256" key="8">
    <source>
        <dbReference type="SAM" id="SignalP"/>
    </source>
</evidence>
<keyword evidence="11" id="KW-1185">Reference proteome</keyword>
<dbReference type="Pfam" id="PF01323">
    <property type="entry name" value="DSBA"/>
    <property type="match status" value="1"/>
</dbReference>
<evidence type="ECO:0000256" key="6">
    <source>
        <dbReference type="ARBA" id="ARBA00023157"/>
    </source>
</evidence>
<dbReference type="GO" id="GO:0015036">
    <property type="term" value="F:disulfide oxidoreductase activity"/>
    <property type="evidence" value="ECO:0007669"/>
    <property type="project" value="UniProtKB-ARBA"/>
</dbReference>
<evidence type="ECO:0000313" key="10">
    <source>
        <dbReference type="EMBL" id="GBG14538.1"/>
    </source>
</evidence>
<feature type="domain" description="Thioredoxin" evidence="9">
    <location>
        <begin position="14"/>
        <end position="169"/>
    </location>
</feature>
<feature type="signal peptide" evidence="8">
    <location>
        <begin position="1"/>
        <end position="21"/>
    </location>
</feature>
<dbReference type="PROSITE" id="PS51352">
    <property type="entry name" value="THIOREDOXIN_2"/>
    <property type="match status" value="1"/>
</dbReference>
<evidence type="ECO:0000259" key="9">
    <source>
        <dbReference type="PROSITE" id="PS51352"/>
    </source>
</evidence>
<evidence type="ECO:0000256" key="2">
    <source>
        <dbReference type="ARBA" id="ARBA00005791"/>
    </source>
</evidence>
<dbReference type="CDD" id="cd03019">
    <property type="entry name" value="DsbA_DsbA"/>
    <property type="match status" value="1"/>
</dbReference>
<dbReference type="InterPro" id="IPR023205">
    <property type="entry name" value="DsbA/DsbL"/>
</dbReference>
<keyword evidence="7" id="KW-0676">Redox-active center</keyword>
<dbReference type="AlphaFoldDB" id="A0A2R5FAG2"/>
<evidence type="ECO:0000256" key="4">
    <source>
        <dbReference type="ARBA" id="ARBA00022729"/>
    </source>
</evidence>
<evidence type="ECO:0000256" key="5">
    <source>
        <dbReference type="ARBA" id="ARBA00022764"/>
    </source>
</evidence>
<dbReference type="InterPro" id="IPR036249">
    <property type="entry name" value="Thioredoxin-like_sf"/>
</dbReference>
<comment type="caution">
    <text evidence="10">The sequence shown here is derived from an EMBL/GenBank/DDBJ whole genome shotgun (WGS) entry which is preliminary data.</text>
</comment>
<reference evidence="10 11" key="1">
    <citation type="journal article" date="2018" name="Environ. Microbiol.">
        <title>Isolation and genomic characterization of Novimethylophilus kurashikiensis gen. nov. sp. nov., a new lanthanide-dependent methylotrophic species of Methylophilaceae.</title>
        <authorList>
            <person name="Lv H."/>
            <person name="Sahin N."/>
            <person name="Tani A."/>
        </authorList>
    </citation>
    <scope>NUCLEOTIDE SEQUENCE [LARGE SCALE GENOMIC DNA]</scope>
    <source>
        <strain evidence="10 11">La2-4</strain>
    </source>
</reference>
<dbReference type="EMBL" id="BDOQ01000008">
    <property type="protein sequence ID" value="GBG14538.1"/>
    <property type="molecule type" value="Genomic_DNA"/>
</dbReference>
<proteinExistence type="inferred from homology"/>